<feature type="transmembrane region" description="Helical" evidence="20">
    <location>
        <begin position="293"/>
        <end position="316"/>
    </location>
</feature>
<evidence type="ECO:0000256" key="20">
    <source>
        <dbReference type="SAM" id="Phobius"/>
    </source>
</evidence>
<keyword evidence="15" id="KW-0807">Transducer</keyword>
<dbReference type="InterPro" id="IPR000276">
    <property type="entry name" value="GPCR_Rhodpsn"/>
</dbReference>
<evidence type="ECO:0000313" key="22">
    <source>
        <dbReference type="Ensembl" id="ENSSPUP00000000978.1"/>
    </source>
</evidence>
<evidence type="ECO:0000256" key="9">
    <source>
        <dbReference type="ARBA" id="ARBA00023040"/>
    </source>
</evidence>
<evidence type="ECO:0000256" key="10">
    <source>
        <dbReference type="ARBA" id="ARBA00023136"/>
    </source>
</evidence>
<evidence type="ECO:0000256" key="8">
    <source>
        <dbReference type="ARBA" id="ARBA00022989"/>
    </source>
</evidence>
<sequence length="377" mass="43034">MTIAFSSLPNSTESPESTTSYGYDYLSEEDYAQFVVCKKETVQSFGRVFLPVLYTLVFLLGLVGNLLLFAILVKYTKHKRMTEVYLLNLTVSDLLFVATLPFWAVYAASEWVFGDALCKVISIVYTVNFYSGIFFVSCMSLDKYLEIVHAWSHKRLRTPRKSVVVSSAVWILSILLSAPDLIFVRVQDLHDGKLICNHDYGQHSSTLKILLRFQQNLLGFLLPFLCMVFFYSRIACALTTFETLNKKKALGLVVALVATFFVLWFPYNVVLFLHSLQDLRVIHSCESSKRLDYAVQVTESFAFIHCCLNPLLYAFVNKRFRLYLKKAFRVVSKKRDFFTIQHLETSSSSRDRAAQVEMTSIMNIDGDGSLTVGDLKP</sequence>
<keyword evidence="7" id="KW-0967">Endosome</keyword>
<dbReference type="PRINTS" id="PR00657">
    <property type="entry name" value="CCCHEMOKINER"/>
</dbReference>
<feature type="transmembrane region" description="Helical" evidence="20">
    <location>
        <begin position="162"/>
        <end position="184"/>
    </location>
</feature>
<evidence type="ECO:0000256" key="16">
    <source>
        <dbReference type="ARBA" id="ARBA00072022"/>
    </source>
</evidence>
<evidence type="ECO:0000256" key="5">
    <source>
        <dbReference type="ARBA" id="ARBA00022553"/>
    </source>
</evidence>
<dbReference type="Gene3D" id="1.20.1070.10">
    <property type="entry name" value="Rhodopsin 7-helix transmembrane proteins"/>
    <property type="match status" value="1"/>
</dbReference>
<dbReference type="GO" id="GO:0007204">
    <property type="term" value="P:positive regulation of cytosolic calcium ion concentration"/>
    <property type="evidence" value="ECO:0007669"/>
    <property type="project" value="TreeGrafter"/>
</dbReference>
<keyword evidence="5" id="KW-0597">Phosphoprotein</keyword>
<reference evidence="22" key="2">
    <citation type="submission" date="2025-09" db="UniProtKB">
        <authorList>
            <consortium name="Ensembl"/>
        </authorList>
    </citation>
    <scope>IDENTIFICATION</scope>
</reference>
<dbReference type="GO" id="GO:0005654">
    <property type="term" value="C:nucleoplasm"/>
    <property type="evidence" value="ECO:0007669"/>
    <property type="project" value="Ensembl"/>
</dbReference>
<dbReference type="AlphaFoldDB" id="A0A8D0G6H5"/>
<dbReference type="PANTHER" id="PTHR10489:SF942">
    <property type="entry name" value="ATYPICAL CHEMOKINE RECEPTOR 2"/>
    <property type="match status" value="1"/>
</dbReference>
<evidence type="ECO:0000256" key="13">
    <source>
        <dbReference type="ARBA" id="ARBA00023180"/>
    </source>
</evidence>
<dbReference type="InterPro" id="IPR017452">
    <property type="entry name" value="GPCR_Rhodpsn_7TM"/>
</dbReference>
<dbReference type="GO" id="GO:0055037">
    <property type="term" value="C:recycling endosome"/>
    <property type="evidence" value="ECO:0007669"/>
    <property type="project" value="UniProtKB-SubCell"/>
</dbReference>
<feature type="transmembrane region" description="Helical" evidence="20">
    <location>
        <begin position="52"/>
        <end position="73"/>
    </location>
</feature>
<evidence type="ECO:0000256" key="2">
    <source>
        <dbReference type="ARBA" id="ARBA00004412"/>
    </source>
</evidence>
<dbReference type="Proteomes" id="UP000694392">
    <property type="component" value="Unplaced"/>
</dbReference>
<keyword evidence="9" id="KW-0297">G-protein coupled receptor</keyword>
<evidence type="ECO:0000256" key="1">
    <source>
        <dbReference type="ARBA" id="ARBA00004172"/>
    </source>
</evidence>
<feature type="transmembrane region" description="Helical" evidence="20">
    <location>
        <begin position="120"/>
        <end position="141"/>
    </location>
</feature>
<dbReference type="PROSITE" id="PS50262">
    <property type="entry name" value="G_PROTEIN_RECEP_F1_2"/>
    <property type="match status" value="1"/>
</dbReference>
<keyword evidence="8 20" id="KW-1133">Transmembrane helix</keyword>
<evidence type="ECO:0000256" key="6">
    <source>
        <dbReference type="ARBA" id="ARBA00022692"/>
    </source>
</evidence>
<evidence type="ECO:0000256" key="3">
    <source>
        <dbReference type="ARBA" id="ARBA00004651"/>
    </source>
</evidence>
<feature type="domain" description="G-protein coupled receptors family 1 profile" evidence="21">
    <location>
        <begin position="64"/>
        <end position="313"/>
    </location>
</feature>
<evidence type="ECO:0000256" key="12">
    <source>
        <dbReference type="ARBA" id="ARBA00023170"/>
    </source>
</evidence>
<dbReference type="Ensembl" id="ENSSPUT00000001031.1">
    <property type="protein sequence ID" value="ENSSPUP00000000978.1"/>
    <property type="gene ID" value="ENSSPUG00000000782.1"/>
</dbReference>
<dbReference type="GO" id="GO:0006954">
    <property type="term" value="P:inflammatory response"/>
    <property type="evidence" value="ECO:0007669"/>
    <property type="project" value="UniProtKB-KW"/>
</dbReference>
<dbReference type="GO" id="GO:0006955">
    <property type="term" value="P:immune response"/>
    <property type="evidence" value="ECO:0007669"/>
    <property type="project" value="TreeGrafter"/>
</dbReference>
<evidence type="ECO:0000256" key="19">
    <source>
        <dbReference type="ARBA" id="ARBA00081867"/>
    </source>
</evidence>
<keyword evidence="11" id="KW-1015">Disulfide bond</keyword>
<evidence type="ECO:0000256" key="15">
    <source>
        <dbReference type="ARBA" id="ARBA00023224"/>
    </source>
</evidence>
<dbReference type="GO" id="GO:0016493">
    <property type="term" value="F:C-C chemokine receptor activity"/>
    <property type="evidence" value="ECO:0007669"/>
    <property type="project" value="Ensembl"/>
</dbReference>
<dbReference type="GO" id="GO:0031965">
    <property type="term" value="C:nuclear membrane"/>
    <property type="evidence" value="ECO:0007669"/>
    <property type="project" value="Ensembl"/>
</dbReference>
<dbReference type="GO" id="GO:0019722">
    <property type="term" value="P:calcium-mediated signaling"/>
    <property type="evidence" value="ECO:0007669"/>
    <property type="project" value="TreeGrafter"/>
</dbReference>
<accession>A0A8D0G6H5</accession>
<dbReference type="GO" id="GO:0060326">
    <property type="term" value="P:cell chemotaxis"/>
    <property type="evidence" value="ECO:0007669"/>
    <property type="project" value="TreeGrafter"/>
</dbReference>
<dbReference type="Pfam" id="PF00001">
    <property type="entry name" value="7tm_1"/>
    <property type="match status" value="1"/>
</dbReference>
<proteinExistence type="predicted"/>
<dbReference type="SUPFAM" id="SSF81321">
    <property type="entry name" value="Family A G protein-coupled receptor-like"/>
    <property type="match status" value="1"/>
</dbReference>
<organism evidence="22 23">
    <name type="scientific">Sphenodon punctatus</name>
    <name type="common">Tuatara</name>
    <name type="synonym">Hatteria punctata</name>
    <dbReference type="NCBI Taxonomy" id="8508"/>
    <lineage>
        <taxon>Eukaryota</taxon>
        <taxon>Metazoa</taxon>
        <taxon>Chordata</taxon>
        <taxon>Craniata</taxon>
        <taxon>Vertebrata</taxon>
        <taxon>Euteleostomi</taxon>
        <taxon>Lepidosauria</taxon>
        <taxon>Sphenodontia</taxon>
        <taxon>Sphenodontidae</taxon>
        <taxon>Sphenodon</taxon>
    </lineage>
</organism>
<dbReference type="InterPro" id="IPR050119">
    <property type="entry name" value="CCR1-9-like"/>
</dbReference>
<evidence type="ECO:0000313" key="23">
    <source>
        <dbReference type="Proteomes" id="UP000694392"/>
    </source>
</evidence>
<feature type="transmembrane region" description="Helical" evidence="20">
    <location>
        <begin position="217"/>
        <end position="238"/>
    </location>
</feature>
<name>A0A8D0G6H5_SPHPU</name>
<reference evidence="22" key="1">
    <citation type="submission" date="2025-08" db="UniProtKB">
        <authorList>
            <consortium name="Ensembl"/>
        </authorList>
    </citation>
    <scope>IDENTIFICATION</scope>
</reference>
<dbReference type="GeneTree" id="ENSGT01110000267168"/>
<keyword evidence="23" id="KW-1185">Reference proteome</keyword>
<feature type="transmembrane region" description="Helical" evidence="20">
    <location>
        <begin position="250"/>
        <end position="273"/>
    </location>
</feature>
<keyword evidence="4" id="KW-1003">Cell membrane</keyword>
<comment type="subcellular location">
    <subcellularLocation>
        <location evidence="3">Cell membrane</location>
        <topology evidence="3">Multi-pass membrane protein</topology>
    </subcellularLocation>
    <subcellularLocation>
        <location evidence="2">Early endosome</location>
    </subcellularLocation>
    <subcellularLocation>
        <location evidence="1">Recycling endosome</location>
    </subcellularLocation>
</comment>
<dbReference type="GO" id="GO:0140319">
    <property type="term" value="F:receptor decoy activity"/>
    <property type="evidence" value="ECO:0007669"/>
    <property type="project" value="Ensembl"/>
</dbReference>
<feature type="transmembrane region" description="Helical" evidence="20">
    <location>
        <begin position="85"/>
        <end position="108"/>
    </location>
</feature>
<keyword evidence="12" id="KW-0675">Receptor</keyword>
<dbReference type="GO" id="GO:0005829">
    <property type="term" value="C:cytosol"/>
    <property type="evidence" value="ECO:0007669"/>
    <property type="project" value="Ensembl"/>
</dbReference>
<dbReference type="GO" id="GO:0005884">
    <property type="term" value="C:actin filament"/>
    <property type="evidence" value="ECO:0007669"/>
    <property type="project" value="Ensembl"/>
</dbReference>
<keyword evidence="13" id="KW-0325">Glycoprotein</keyword>
<dbReference type="OMA" id="VIHSCES"/>
<dbReference type="InterPro" id="IPR001277">
    <property type="entry name" value="CXCR4/ACKR2"/>
</dbReference>
<dbReference type="PRINTS" id="PR00237">
    <property type="entry name" value="GPCRRHODOPSN"/>
</dbReference>
<keyword evidence="6 20" id="KW-0812">Transmembrane</keyword>
<keyword evidence="10 20" id="KW-0472">Membrane</keyword>
<evidence type="ECO:0000256" key="18">
    <source>
        <dbReference type="ARBA" id="ARBA00077778"/>
    </source>
</evidence>
<protein>
    <recommendedName>
        <fullName evidence="16">Atypical chemokine receptor 2</fullName>
    </recommendedName>
    <alternativeName>
        <fullName evidence="17">C-C chemokine receptor D6</fullName>
    </alternativeName>
    <alternativeName>
        <fullName evidence="18">Chemokine-binding protein 2</fullName>
    </alternativeName>
    <alternativeName>
        <fullName evidence="19">Chemokine-binding protein D6</fullName>
    </alternativeName>
</protein>
<keyword evidence="14" id="KW-0395">Inflammatory response</keyword>
<gene>
    <name evidence="22" type="primary">ACKR2</name>
</gene>
<evidence type="ECO:0000259" key="21">
    <source>
        <dbReference type="PROSITE" id="PS50262"/>
    </source>
</evidence>
<dbReference type="GO" id="GO:0009897">
    <property type="term" value="C:external side of plasma membrane"/>
    <property type="evidence" value="ECO:0007669"/>
    <property type="project" value="TreeGrafter"/>
</dbReference>
<evidence type="ECO:0000256" key="4">
    <source>
        <dbReference type="ARBA" id="ARBA00022475"/>
    </source>
</evidence>
<evidence type="ECO:0000256" key="14">
    <source>
        <dbReference type="ARBA" id="ARBA00023198"/>
    </source>
</evidence>
<evidence type="ECO:0000256" key="7">
    <source>
        <dbReference type="ARBA" id="ARBA00022753"/>
    </source>
</evidence>
<evidence type="ECO:0000256" key="17">
    <source>
        <dbReference type="ARBA" id="ARBA00075078"/>
    </source>
</evidence>
<dbReference type="GO" id="GO:0005769">
    <property type="term" value="C:early endosome"/>
    <property type="evidence" value="ECO:0007669"/>
    <property type="project" value="UniProtKB-SubCell"/>
</dbReference>
<dbReference type="PANTHER" id="PTHR10489">
    <property type="entry name" value="CELL ADHESION MOLECULE"/>
    <property type="match status" value="1"/>
</dbReference>
<evidence type="ECO:0000256" key="11">
    <source>
        <dbReference type="ARBA" id="ARBA00023157"/>
    </source>
</evidence>
<dbReference type="PRINTS" id="PR00645">
    <property type="entry name" value="CXCCHMKINER4"/>
</dbReference>
<dbReference type="InterPro" id="IPR000355">
    <property type="entry name" value="Chemokine_rcpt"/>
</dbReference>
<dbReference type="GO" id="GO:0019957">
    <property type="term" value="F:C-C chemokine binding"/>
    <property type="evidence" value="ECO:0007669"/>
    <property type="project" value="Ensembl"/>
</dbReference>
<dbReference type="FunFam" id="1.20.1070.10:FF:000246">
    <property type="entry name" value="Atypical chemokine receptor 2"/>
    <property type="match status" value="1"/>
</dbReference>